<feature type="region of interest" description="Disordered" evidence="2">
    <location>
        <begin position="101"/>
        <end position="126"/>
    </location>
</feature>
<reference evidence="5" key="1">
    <citation type="journal article" date="2014" name="Int. J. Syst. Evol. Microbiol.">
        <title>Complete genome sequence of Corynebacterium casei LMG S-19264T (=DSM 44701T), isolated from a smear-ripened cheese.</title>
        <authorList>
            <consortium name="US DOE Joint Genome Institute (JGI-PGF)"/>
            <person name="Walter F."/>
            <person name="Albersmeier A."/>
            <person name="Kalinowski J."/>
            <person name="Ruckert C."/>
        </authorList>
    </citation>
    <scope>NUCLEOTIDE SEQUENCE</scope>
    <source>
        <strain evidence="5">JCM 14265</strain>
    </source>
</reference>
<feature type="transmembrane region" description="Helical" evidence="3">
    <location>
        <begin position="305"/>
        <end position="325"/>
    </location>
</feature>
<evidence type="ECO:0000256" key="2">
    <source>
        <dbReference type="SAM" id="MobiDB-lite"/>
    </source>
</evidence>
<feature type="transmembrane region" description="Helical" evidence="3">
    <location>
        <begin position="217"/>
        <end position="236"/>
    </location>
</feature>
<keyword evidence="1" id="KW-0143">Chaperone</keyword>
<keyword evidence="3" id="KW-0472">Membrane</keyword>
<dbReference type="EMBL" id="BAAADQ010000001">
    <property type="protein sequence ID" value="GAA0530896.1"/>
    <property type="molecule type" value="Genomic_DNA"/>
</dbReference>
<dbReference type="PANTHER" id="PTHR44360">
    <property type="entry name" value="DNAJ HOMOLOG SUBFAMILY B MEMBER 9"/>
    <property type="match status" value="1"/>
</dbReference>
<dbReference type="PROSITE" id="PS50076">
    <property type="entry name" value="DNAJ_2"/>
    <property type="match status" value="1"/>
</dbReference>
<feature type="transmembrane region" description="Helical" evidence="3">
    <location>
        <begin position="248"/>
        <end position="270"/>
    </location>
</feature>
<dbReference type="SMART" id="SM00271">
    <property type="entry name" value="DnaJ"/>
    <property type="match status" value="1"/>
</dbReference>
<dbReference type="EMBL" id="JBEDNW010000001">
    <property type="protein sequence ID" value="MEZ3166102.1"/>
    <property type="molecule type" value="Genomic_DNA"/>
</dbReference>
<comment type="caution">
    <text evidence="5">The sequence shown here is derived from an EMBL/GenBank/DDBJ whole genome shotgun (WGS) entry which is preliminary data.</text>
</comment>
<dbReference type="GO" id="GO:0051087">
    <property type="term" value="F:protein-folding chaperone binding"/>
    <property type="evidence" value="ECO:0007669"/>
    <property type="project" value="TreeGrafter"/>
</dbReference>
<sequence>MSSDYYDLLDVSRNDSYDTVRRSYRDLVKEYHPDVSDLPNAQERFQQIKAAYEVLNNPKKRKKYNQISHDEFVNQHGGYSSKEIKEATDVQLVNNGKNISQAKSTYSQTRSRRNQRDDNSSQDEYKSENRPWYDWILQGRTAENSGYAAYSLRLGVFLILTLAIFLPASSILIGGDYGFYFLLMVLGGRAIYLISFESLRKDYQKIDNSPESDAYSIPYAVGLGFLGVILLLPVTLFSPSLLGRLLGVFGGVIFANGLIGTVLAVGWGTADDYYNLRLDVKPVFWNFLVQAPIIVYLAAPNMPSWNIFALGLLVIPLLAGIVYTIRYHSEIVSELINRITV</sequence>
<proteinExistence type="predicted"/>
<dbReference type="GO" id="GO:0051787">
    <property type="term" value="F:misfolded protein binding"/>
    <property type="evidence" value="ECO:0007669"/>
    <property type="project" value="TreeGrafter"/>
</dbReference>
<evidence type="ECO:0000313" key="6">
    <source>
        <dbReference type="EMBL" id="MEZ3166102.1"/>
    </source>
</evidence>
<gene>
    <name evidence="6" type="ORF">ABNG02_02030</name>
    <name evidence="5" type="ORF">GCM10008994_01850</name>
</gene>
<reference evidence="5" key="2">
    <citation type="submission" date="2023-12" db="EMBL/GenBank/DDBJ databases">
        <authorList>
            <person name="Sun Q."/>
            <person name="Inoue M."/>
        </authorList>
    </citation>
    <scope>NUCLEOTIDE SEQUENCE</scope>
    <source>
        <strain evidence="5">JCM 14265</strain>
    </source>
</reference>
<keyword evidence="3" id="KW-0812">Transmembrane</keyword>
<dbReference type="PRINTS" id="PR00625">
    <property type="entry name" value="JDOMAIN"/>
</dbReference>
<dbReference type="SUPFAM" id="SSF46565">
    <property type="entry name" value="Chaperone J-domain"/>
    <property type="match status" value="1"/>
</dbReference>
<dbReference type="Proteomes" id="UP001501425">
    <property type="component" value="Unassembled WGS sequence"/>
</dbReference>
<evidence type="ECO:0000256" key="1">
    <source>
        <dbReference type="ARBA" id="ARBA00023186"/>
    </source>
</evidence>
<evidence type="ECO:0000313" key="7">
    <source>
        <dbReference type="Proteomes" id="UP001501425"/>
    </source>
</evidence>
<feature type="transmembrane region" description="Helical" evidence="3">
    <location>
        <begin position="282"/>
        <end position="299"/>
    </location>
</feature>
<dbReference type="Gene3D" id="1.10.287.110">
    <property type="entry name" value="DnaJ domain"/>
    <property type="match status" value="1"/>
</dbReference>
<evidence type="ECO:0000259" key="4">
    <source>
        <dbReference type="PROSITE" id="PS50076"/>
    </source>
</evidence>
<feature type="transmembrane region" description="Helical" evidence="3">
    <location>
        <begin position="179"/>
        <end position="196"/>
    </location>
</feature>
<dbReference type="RefSeq" id="WP_343775701.1">
    <property type="nucleotide sequence ID" value="NZ_BAAADQ010000001.1"/>
</dbReference>
<reference evidence="6 8" key="3">
    <citation type="submission" date="2024-06" db="EMBL/GenBank/DDBJ databases">
        <title>Halorubrum miltondacostae sp. nov., a potential PHA producer isolated from an inland solar saltern in Rio Maior, Portugal.</title>
        <authorList>
            <person name="Albuquerque L."/>
            <person name="Viver T."/>
            <person name="Barroso C."/>
            <person name="Claudino R."/>
            <person name="Galvan M."/>
            <person name="Simoes G."/>
            <person name="Lobo Da Cunha A."/>
            <person name="Egas C."/>
        </authorList>
    </citation>
    <scope>NUCLEOTIDE SEQUENCE [LARGE SCALE GENOMIC DNA]</scope>
    <source>
        <strain evidence="6 8">DSM 18646</strain>
    </source>
</reference>
<dbReference type="GO" id="GO:0036503">
    <property type="term" value="P:ERAD pathway"/>
    <property type="evidence" value="ECO:0007669"/>
    <property type="project" value="TreeGrafter"/>
</dbReference>
<feature type="domain" description="J" evidence="4">
    <location>
        <begin position="4"/>
        <end position="68"/>
    </location>
</feature>
<dbReference type="InterPro" id="IPR036869">
    <property type="entry name" value="J_dom_sf"/>
</dbReference>
<evidence type="ECO:0000313" key="8">
    <source>
        <dbReference type="Proteomes" id="UP001567571"/>
    </source>
</evidence>
<protein>
    <submittedName>
        <fullName evidence="6">DnaJ domain-containing protein</fullName>
    </submittedName>
</protein>
<feature type="transmembrane region" description="Helical" evidence="3">
    <location>
        <begin position="154"/>
        <end position="173"/>
    </location>
</feature>
<evidence type="ECO:0000313" key="5">
    <source>
        <dbReference type="EMBL" id="GAA0530896.1"/>
    </source>
</evidence>
<dbReference type="CDD" id="cd06257">
    <property type="entry name" value="DnaJ"/>
    <property type="match status" value="1"/>
</dbReference>
<feature type="compositionally biased region" description="Basic and acidic residues" evidence="2">
    <location>
        <begin position="114"/>
        <end position="126"/>
    </location>
</feature>
<dbReference type="Proteomes" id="UP001567571">
    <property type="component" value="Unassembled WGS sequence"/>
</dbReference>
<dbReference type="PROSITE" id="PS00636">
    <property type="entry name" value="DNAJ_1"/>
    <property type="match status" value="1"/>
</dbReference>
<dbReference type="AlphaFoldDB" id="A0AAV3SQ24"/>
<keyword evidence="3" id="KW-1133">Transmembrane helix</keyword>
<dbReference type="Pfam" id="PF00226">
    <property type="entry name" value="DnaJ"/>
    <property type="match status" value="1"/>
</dbReference>
<dbReference type="InterPro" id="IPR001623">
    <property type="entry name" value="DnaJ_domain"/>
</dbReference>
<accession>A0AAV3SQ24</accession>
<name>A0AAV3SQ24_9EURY</name>
<dbReference type="PANTHER" id="PTHR44360:SF1">
    <property type="entry name" value="DNAJ HOMOLOG SUBFAMILY B MEMBER 9"/>
    <property type="match status" value="1"/>
</dbReference>
<keyword evidence="8" id="KW-1185">Reference proteome</keyword>
<organism evidence="5 7">
    <name type="scientific">Halorubrum ejinorense</name>
    <dbReference type="NCBI Taxonomy" id="425309"/>
    <lineage>
        <taxon>Archaea</taxon>
        <taxon>Methanobacteriati</taxon>
        <taxon>Methanobacteriota</taxon>
        <taxon>Stenosarchaea group</taxon>
        <taxon>Halobacteria</taxon>
        <taxon>Halobacteriales</taxon>
        <taxon>Haloferacaceae</taxon>
        <taxon>Halorubrum</taxon>
    </lineage>
</organism>
<dbReference type="InterPro" id="IPR051948">
    <property type="entry name" value="Hsp70_co-chaperone_J-domain"/>
</dbReference>
<dbReference type="InterPro" id="IPR018253">
    <property type="entry name" value="DnaJ_domain_CS"/>
</dbReference>
<evidence type="ECO:0000256" key="3">
    <source>
        <dbReference type="SAM" id="Phobius"/>
    </source>
</evidence>